<dbReference type="AlphaFoldDB" id="A0A2S1PJP6"/>
<feature type="transmembrane region" description="Helical" evidence="2">
    <location>
        <begin position="31"/>
        <end position="53"/>
    </location>
</feature>
<proteinExistence type="predicted"/>
<feature type="compositionally biased region" description="Polar residues" evidence="1">
    <location>
        <begin position="1"/>
        <end position="18"/>
    </location>
</feature>
<feature type="transmembrane region" description="Helical" evidence="2">
    <location>
        <begin position="65"/>
        <end position="93"/>
    </location>
</feature>
<protein>
    <submittedName>
        <fullName evidence="3">Uncharacterized protein</fullName>
    </submittedName>
</protein>
<feature type="region of interest" description="Disordered" evidence="1">
    <location>
        <begin position="1"/>
        <end position="25"/>
    </location>
</feature>
<keyword evidence="2" id="KW-1133">Transmembrane helix</keyword>
<reference evidence="3" key="1">
    <citation type="submission" date="2018-03" db="EMBL/GenBank/DDBJ databases">
        <title>IS1411 plays an important role in catabolic performance of phenol degrading strains in an environment continuously polluted by oil shale industry.</title>
        <authorList>
            <person name="Naanuri E."/>
            <person name="Heinaru E."/>
            <person name="Joesaar M."/>
            <person name="Heinaru A."/>
        </authorList>
    </citation>
    <scope>NUCLEOTIDE SEQUENCE</scope>
    <source>
        <strain evidence="3">P101</strain>
        <plasmid evidence="3">pPHE101</plasmid>
    </source>
</reference>
<evidence type="ECO:0000313" key="3">
    <source>
        <dbReference type="EMBL" id="AWH58634.1"/>
    </source>
</evidence>
<evidence type="ECO:0000256" key="2">
    <source>
        <dbReference type="SAM" id="Phobius"/>
    </source>
</evidence>
<geneLocation type="plasmid" evidence="3">
    <name>pPHE101</name>
</geneLocation>
<keyword evidence="2" id="KW-0812">Transmembrane</keyword>
<name>A0A2S1PJP6_9PSED</name>
<accession>A0A2S1PJP6</accession>
<dbReference type="EMBL" id="MH061178">
    <property type="protein sequence ID" value="AWH58634.1"/>
    <property type="molecule type" value="Genomic_DNA"/>
</dbReference>
<organism evidence="3">
    <name type="scientific">Pseudomonas thivervalensis</name>
    <dbReference type="NCBI Taxonomy" id="86265"/>
    <lineage>
        <taxon>Bacteria</taxon>
        <taxon>Pseudomonadati</taxon>
        <taxon>Pseudomonadota</taxon>
        <taxon>Gammaproteobacteria</taxon>
        <taxon>Pseudomonadales</taxon>
        <taxon>Pseudomonadaceae</taxon>
        <taxon>Pseudomonas</taxon>
    </lineage>
</organism>
<keyword evidence="2" id="KW-0472">Membrane</keyword>
<evidence type="ECO:0000256" key="1">
    <source>
        <dbReference type="SAM" id="MobiDB-lite"/>
    </source>
</evidence>
<sequence length="103" mass="11075">MSTVRNNQNTPAPTSMQNAEKPKRKTETDGMFIASMVGCGALFLIFLGGIGSLVNDFALTNKQEWLSVCSAFASSLGIAAGFLSTFIVADYLCNKDDKQKNKS</sequence>
<keyword evidence="3" id="KW-0614">Plasmid</keyword>